<reference evidence="2 3" key="1">
    <citation type="submission" date="2024-04" db="EMBL/GenBank/DDBJ databases">
        <authorList>
            <person name="Waldvogel A.-M."/>
            <person name="Schoenle A."/>
        </authorList>
    </citation>
    <scope>NUCLEOTIDE SEQUENCE [LARGE SCALE GENOMIC DNA]</scope>
</reference>
<dbReference type="AlphaFoldDB" id="A0AAV2MA42"/>
<organism evidence="2 3">
    <name type="scientific">Knipowitschia caucasica</name>
    <name type="common">Caucasian dwarf goby</name>
    <name type="synonym">Pomatoschistus caucasicus</name>
    <dbReference type="NCBI Taxonomy" id="637954"/>
    <lineage>
        <taxon>Eukaryota</taxon>
        <taxon>Metazoa</taxon>
        <taxon>Chordata</taxon>
        <taxon>Craniata</taxon>
        <taxon>Vertebrata</taxon>
        <taxon>Euteleostomi</taxon>
        <taxon>Actinopterygii</taxon>
        <taxon>Neopterygii</taxon>
        <taxon>Teleostei</taxon>
        <taxon>Neoteleostei</taxon>
        <taxon>Acanthomorphata</taxon>
        <taxon>Gobiaria</taxon>
        <taxon>Gobiiformes</taxon>
        <taxon>Gobioidei</taxon>
        <taxon>Gobiidae</taxon>
        <taxon>Gobiinae</taxon>
        <taxon>Knipowitschia</taxon>
    </lineage>
</organism>
<sequence length="92" mass="9957">MPTEIQYGAEAGGREWALSGGPKHSDNTMRTGTRRRMPGPPTGPAFKWLLLLCALFFPADALLTGKNLPLSTSAITSRLLLFNKTSEDPKNA</sequence>
<accession>A0AAV2MA42</accession>
<protein>
    <submittedName>
        <fullName evidence="2">Uncharacterized protein</fullName>
    </submittedName>
</protein>
<proteinExistence type="predicted"/>
<keyword evidence="3" id="KW-1185">Reference proteome</keyword>
<dbReference type="EMBL" id="OZ035829">
    <property type="protein sequence ID" value="CAL1610238.1"/>
    <property type="molecule type" value="Genomic_DNA"/>
</dbReference>
<evidence type="ECO:0000313" key="2">
    <source>
        <dbReference type="EMBL" id="CAL1610238.1"/>
    </source>
</evidence>
<gene>
    <name evidence="2" type="ORF">KC01_LOCUS36890</name>
</gene>
<feature type="region of interest" description="Disordered" evidence="1">
    <location>
        <begin position="9"/>
        <end position="40"/>
    </location>
</feature>
<name>A0AAV2MA42_KNICA</name>
<evidence type="ECO:0000256" key="1">
    <source>
        <dbReference type="SAM" id="MobiDB-lite"/>
    </source>
</evidence>
<evidence type="ECO:0000313" key="3">
    <source>
        <dbReference type="Proteomes" id="UP001497482"/>
    </source>
</evidence>
<dbReference type="Proteomes" id="UP001497482">
    <property type="component" value="Chromosome 7"/>
</dbReference>